<feature type="coiled-coil region" evidence="1">
    <location>
        <begin position="60"/>
        <end position="94"/>
    </location>
</feature>
<dbReference type="STRING" id="333140.AWW68_18000"/>
<keyword evidence="5" id="KW-1185">Reference proteome</keyword>
<dbReference type="RefSeq" id="WP_068224995.1">
    <property type="nucleotide sequence ID" value="NZ_CP139724.1"/>
</dbReference>
<accession>A0A150WZJ3</accession>
<evidence type="ECO:0000256" key="2">
    <source>
        <dbReference type="SAM" id="Phobius"/>
    </source>
</evidence>
<dbReference type="EMBL" id="LRPC01000031">
    <property type="protein sequence ID" value="KYG71905.1"/>
    <property type="molecule type" value="Genomic_DNA"/>
</dbReference>
<comment type="caution">
    <text evidence="4">The sequence shown here is derived from an EMBL/GenBank/DDBJ whole genome shotgun (WGS) entry which is preliminary data.</text>
</comment>
<organism evidence="4 5">
    <name type="scientific">Roseivirga spongicola</name>
    <dbReference type="NCBI Taxonomy" id="333140"/>
    <lineage>
        <taxon>Bacteria</taxon>
        <taxon>Pseudomonadati</taxon>
        <taxon>Bacteroidota</taxon>
        <taxon>Cytophagia</taxon>
        <taxon>Cytophagales</taxon>
        <taxon>Roseivirgaceae</taxon>
        <taxon>Roseivirga</taxon>
    </lineage>
</organism>
<sequence length="203" mass="23217">MKWTYGIKQKATAAGILAAIMGLIVINNISERKRFRQLEESISSIYQDRLLVESYIFKLYDNLQKQNDCLLAEQPQLSEELTELKQEREQLMLLYAQTYLTEEEELHFNALKETLNDFDQGTAFENKTATNMEAIEHLNALSNIQTDEGASLWDKSERIISGSQISSQFEMAIVICLAVIIQALILSSKSLKPKTQIQKHNLN</sequence>
<evidence type="ECO:0000259" key="3">
    <source>
        <dbReference type="Pfam" id="PF12729"/>
    </source>
</evidence>
<gene>
    <name evidence="4" type="ORF">AWW68_18000</name>
</gene>
<protein>
    <recommendedName>
        <fullName evidence="3">Chemotaxis methyl-accepting receptor HlyB-like 4HB MCP domain-containing protein</fullName>
    </recommendedName>
</protein>
<evidence type="ECO:0000256" key="1">
    <source>
        <dbReference type="SAM" id="Coils"/>
    </source>
</evidence>
<dbReference type="Proteomes" id="UP000075606">
    <property type="component" value="Unassembled WGS sequence"/>
</dbReference>
<proteinExistence type="predicted"/>
<dbReference type="Pfam" id="PF12729">
    <property type="entry name" value="4HB_MCP_1"/>
    <property type="match status" value="1"/>
</dbReference>
<keyword evidence="2" id="KW-0472">Membrane</keyword>
<reference evidence="4 5" key="1">
    <citation type="submission" date="2016-01" db="EMBL/GenBank/DDBJ databases">
        <title>Genome sequencing of Roseivirga spongicola UST030701-084.</title>
        <authorList>
            <person name="Selvaratnam C."/>
            <person name="Thevarajoo S."/>
            <person name="Goh K.M."/>
            <person name="Ee R."/>
            <person name="Chan K.-G."/>
            <person name="Chong C.S."/>
        </authorList>
    </citation>
    <scope>NUCLEOTIDE SEQUENCE [LARGE SCALE GENOMIC DNA]</scope>
    <source>
        <strain evidence="4 5">UST030701-084</strain>
    </source>
</reference>
<dbReference type="AlphaFoldDB" id="A0A150WZJ3"/>
<feature type="domain" description="Chemotaxis methyl-accepting receptor HlyB-like 4HB MCP" evidence="3">
    <location>
        <begin position="18"/>
        <end position="121"/>
    </location>
</feature>
<keyword evidence="2" id="KW-0812">Transmembrane</keyword>
<dbReference type="OrthoDB" id="1438991at2"/>
<evidence type="ECO:0000313" key="4">
    <source>
        <dbReference type="EMBL" id="KYG71905.1"/>
    </source>
</evidence>
<name>A0A150WZJ3_9BACT</name>
<evidence type="ECO:0000313" key="5">
    <source>
        <dbReference type="Proteomes" id="UP000075606"/>
    </source>
</evidence>
<keyword evidence="2" id="KW-1133">Transmembrane helix</keyword>
<feature type="transmembrane region" description="Helical" evidence="2">
    <location>
        <begin position="12"/>
        <end position="29"/>
    </location>
</feature>
<keyword evidence="1" id="KW-0175">Coiled coil</keyword>
<dbReference type="InterPro" id="IPR024478">
    <property type="entry name" value="HlyB_4HB_MCP"/>
</dbReference>